<name>C1ECM8_MICCC</name>
<dbReference type="STRING" id="296587.C1ECM8"/>
<accession>C1ECM8</accession>
<keyword evidence="2" id="KW-0472">Membrane</keyword>
<sequence>MSDQWLVGFEEVEELVDDALATIRERDGCASLGNRAEAARLTATVMTKAVTLTSKLDTLEEDLSHAIVTERESRRREGMLRELRACFEDLQIRIGGPGSPEPVVMPVETRVDVEEELDNRSILQLQRNLMREQDEELEELSRVVTSTKHIGLAVGEELDLHARLLDDLEDDVERSGSMIRRAHALAKAVYENSGGGCKFFLLSSVLVAVLVSLVILIEKTKH</sequence>
<dbReference type="AlphaFoldDB" id="C1ECM8"/>
<dbReference type="RefSeq" id="XP_002504673.1">
    <property type="nucleotide sequence ID" value="XM_002504627.1"/>
</dbReference>
<keyword evidence="1" id="KW-0813">Transport</keyword>
<dbReference type="eggNOG" id="KOG3202">
    <property type="taxonomic scope" value="Eukaryota"/>
</dbReference>
<dbReference type="GO" id="GO:0012505">
    <property type="term" value="C:endomembrane system"/>
    <property type="evidence" value="ECO:0007669"/>
    <property type="project" value="TreeGrafter"/>
</dbReference>
<keyword evidence="1" id="KW-0653">Protein transport</keyword>
<dbReference type="SUPFAM" id="SSF58038">
    <property type="entry name" value="SNARE fusion complex"/>
    <property type="match status" value="1"/>
</dbReference>
<dbReference type="CDD" id="cd15841">
    <property type="entry name" value="SNARE_Qc"/>
    <property type="match status" value="1"/>
</dbReference>
<dbReference type="InterPro" id="IPR000727">
    <property type="entry name" value="T_SNARE_dom"/>
</dbReference>
<dbReference type="GeneID" id="8246217"/>
<reference evidence="4 5" key="1">
    <citation type="journal article" date="2009" name="Science">
        <title>Green evolution and dynamic adaptations revealed by genomes of the marine picoeukaryotes Micromonas.</title>
        <authorList>
            <person name="Worden A.Z."/>
            <person name="Lee J.H."/>
            <person name="Mock T."/>
            <person name="Rouze P."/>
            <person name="Simmons M.P."/>
            <person name="Aerts A.L."/>
            <person name="Allen A.E."/>
            <person name="Cuvelier M.L."/>
            <person name="Derelle E."/>
            <person name="Everett M.V."/>
            <person name="Foulon E."/>
            <person name="Grimwood J."/>
            <person name="Gundlach H."/>
            <person name="Henrissat B."/>
            <person name="Napoli C."/>
            <person name="McDonald S.M."/>
            <person name="Parker M.S."/>
            <person name="Rombauts S."/>
            <person name="Salamov A."/>
            <person name="Von Dassow P."/>
            <person name="Badger J.H."/>
            <person name="Coutinho P.M."/>
            <person name="Demir E."/>
            <person name="Dubchak I."/>
            <person name="Gentemann C."/>
            <person name="Eikrem W."/>
            <person name="Gready J.E."/>
            <person name="John U."/>
            <person name="Lanier W."/>
            <person name="Lindquist E.A."/>
            <person name="Lucas S."/>
            <person name="Mayer K.F."/>
            <person name="Moreau H."/>
            <person name="Not F."/>
            <person name="Otillar R."/>
            <person name="Panaud O."/>
            <person name="Pangilinan J."/>
            <person name="Paulsen I."/>
            <person name="Piegu B."/>
            <person name="Poliakov A."/>
            <person name="Robbens S."/>
            <person name="Schmutz J."/>
            <person name="Toulza E."/>
            <person name="Wyss T."/>
            <person name="Zelensky A."/>
            <person name="Zhou K."/>
            <person name="Armbrust E.V."/>
            <person name="Bhattacharya D."/>
            <person name="Goodenough U.W."/>
            <person name="Van de Peer Y."/>
            <person name="Grigoriev I.V."/>
        </authorList>
    </citation>
    <scope>NUCLEOTIDE SEQUENCE [LARGE SCALE GENOMIC DNA]</scope>
    <source>
        <strain evidence="5">RCC299 / NOUM17</strain>
    </source>
</reference>
<dbReference type="EMBL" id="CP001329">
    <property type="protein sequence ID" value="ACO65931.1"/>
    <property type="molecule type" value="Genomic_DNA"/>
</dbReference>
<dbReference type="OrthoDB" id="498939at2759"/>
<dbReference type="GO" id="GO:0031201">
    <property type="term" value="C:SNARE complex"/>
    <property type="evidence" value="ECO:0007669"/>
    <property type="project" value="TreeGrafter"/>
</dbReference>
<keyword evidence="2" id="KW-0812">Transmembrane</keyword>
<dbReference type="GO" id="GO:0005484">
    <property type="term" value="F:SNAP receptor activity"/>
    <property type="evidence" value="ECO:0007669"/>
    <property type="project" value="TreeGrafter"/>
</dbReference>
<evidence type="ECO:0000313" key="4">
    <source>
        <dbReference type="EMBL" id="ACO65931.1"/>
    </source>
</evidence>
<proteinExistence type="predicted"/>
<dbReference type="Proteomes" id="UP000002009">
    <property type="component" value="Chromosome 9"/>
</dbReference>
<evidence type="ECO:0000256" key="2">
    <source>
        <dbReference type="SAM" id="Phobius"/>
    </source>
</evidence>
<evidence type="ECO:0000259" key="3">
    <source>
        <dbReference type="PROSITE" id="PS50192"/>
    </source>
</evidence>
<dbReference type="GO" id="GO:0006886">
    <property type="term" value="P:intracellular protein transport"/>
    <property type="evidence" value="ECO:0007669"/>
    <property type="project" value="TreeGrafter"/>
</dbReference>
<dbReference type="GO" id="GO:0000149">
    <property type="term" value="F:SNARE binding"/>
    <property type="evidence" value="ECO:0007669"/>
    <property type="project" value="TreeGrafter"/>
</dbReference>
<feature type="domain" description="T-SNARE coiled-coil homology" evidence="3">
    <location>
        <begin position="127"/>
        <end position="189"/>
    </location>
</feature>
<organism evidence="4 5">
    <name type="scientific">Micromonas commoda (strain RCC299 / NOUM17 / CCMP2709)</name>
    <name type="common">Picoplanktonic green alga</name>
    <dbReference type="NCBI Taxonomy" id="296587"/>
    <lineage>
        <taxon>Eukaryota</taxon>
        <taxon>Viridiplantae</taxon>
        <taxon>Chlorophyta</taxon>
        <taxon>Mamiellophyceae</taxon>
        <taxon>Mamiellales</taxon>
        <taxon>Mamiellaceae</taxon>
        <taxon>Micromonas</taxon>
    </lineage>
</organism>
<dbReference type="KEGG" id="mis:MICPUN_61474"/>
<dbReference type="PROSITE" id="PS50192">
    <property type="entry name" value="T_SNARE"/>
    <property type="match status" value="1"/>
</dbReference>
<keyword evidence="2" id="KW-1133">Transmembrane helix</keyword>
<protein>
    <recommendedName>
        <fullName evidence="3">t-SNARE coiled-coil homology domain-containing protein</fullName>
    </recommendedName>
</protein>
<dbReference type="InParanoid" id="C1ECM8"/>
<gene>
    <name evidence="4" type="ORF">MICPUN_61474</name>
</gene>
<evidence type="ECO:0000313" key="5">
    <source>
        <dbReference type="Proteomes" id="UP000002009"/>
    </source>
</evidence>
<dbReference type="InterPro" id="IPR045242">
    <property type="entry name" value="Syntaxin"/>
</dbReference>
<evidence type="ECO:0000256" key="1">
    <source>
        <dbReference type="ARBA" id="ARBA00022927"/>
    </source>
</evidence>
<dbReference type="GO" id="GO:0006906">
    <property type="term" value="P:vesicle fusion"/>
    <property type="evidence" value="ECO:0007669"/>
    <property type="project" value="TreeGrafter"/>
</dbReference>
<keyword evidence="5" id="KW-1185">Reference proteome</keyword>
<dbReference type="FunCoup" id="C1ECM8">
    <property type="interactions" value="1836"/>
</dbReference>
<dbReference type="SMART" id="SM00397">
    <property type="entry name" value="t_SNARE"/>
    <property type="match status" value="1"/>
</dbReference>
<feature type="transmembrane region" description="Helical" evidence="2">
    <location>
        <begin position="199"/>
        <end position="217"/>
    </location>
</feature>
<dbReference type="GO" id="GO:0048278">
    <property type="term" value="P:vesicle docking"/>
    <property type="evidence" value="ECO:0007669"/>
    <property type="project" value="TreeGrafter"/>
</dbReference>
<dbReference type="PANTHER" id="PTHR19957:SF285">
    <property type="entry name" value="SYNTAXIN-51-RELATED"/>
    <property type="match status" value="1"/>
</dbReference>
<dbReference type="OMA" id="ANMDNHE"/>
<dbReference type="PANTHER" id="PTHR19957">
    <property type="entry name" value="SYNTAXIN"/>
    <property type="match status" value="1"/>
</dbReference>
<dbReference type="Gene3D" id="1.20.5.110">
    <property type="match status" value="1"/>
</dbReference>